<dbReference type="SMART" id="SM00271">
    <property type="entry name" value="DnaJ"/>
    <property type="match status" value="1"/>
</dbReference>
<dbReference type="Gene3D" id="3.30.40.10">
    <property type="entry name" value="Zinc/RING finger domain, C3HC4 (zinc finger)"/>
    <property type="match status" value="1"/>
</dbReference>
<dbReference type="Pfam" id="PF13639">
    <property type="entry name" value="zf-RING_2"/>
    <property type="match status" value="1"/>
</dbReference>
<evidence type="ECO:0000313" key="6">
    <source>
        <dbReference type="EMBL" id="PPR85987.1"/>
    </source>
</evidence>
<dbReference type="SUPFAM" id="SSF54862">
    <property type="entry name" value="4Fe-4S ferredoxins"/>
    <property type="match status" value="1"/>
</dbReference>
<gene>
    <name evidence="6" type="ORF">GOBAR_AA34705</name>
</gene>
<keyword evidence="3" id="KW-0812">Transmembrane</keyword>
<proteinExistence type="predicted"/>
<dbReference type="SMART" id="SM00184">
    <property type="entry name" value="RING"/>
    <property type="match status" value="1"/>
</dbReference>
<feature type="compositionally biased region" description="Polar residues" evidence="2">
    <location>
        <begin position="8"/>
        <end position="23"/>
    </location>
</feature>
<dbReference type="InterPro" id="IPR013083">
    <property type="entry name" value="Znf_RING/FYVE/PHD"/>
</dbReference>
<dbReference type="SUPFAM" id="SSF46565">
    <property type="entry name" value="Chaperone J-domain"/>
    <property type="match status" value="1"/>
</dbReference>
<keyword evidence="1" id="KW-0479">Metal-binding</keyword>
<dbReference type="PANTHER" id="PTHR45295:SF1">
    <property type="entry name" value="CHAPERONE PROTEIN DNAJ C76, CHLOROPLASTIC"/>
    <property type="match status" value="1"/>
</dbReference>
<dbReference type="PANTHER" id="PTHR45295">
    <property type="entry name" value="CHAPERONE PROTEIN DNAJ C76, CHLOROPLASTIC"/>
    <property type="match status" value="1"/>
</dbReference>
<keyword evidence="1" id="KW-0862">Zinc</keyword>
<evidence type="ECO:0000256" key="1">
    <source>
        <dbReference type="PROSITE-ProRule" id="PRU00175"/>
    </source>
</evidence>
<dbReference type="GO" id="GO:0008270">
    <property type="term" value="F:zinc ion binding"/>
    <property type="evidence" value="ECO:0007669"/>
    <property type="project" value="UniProtKB-KW"/>
</dbReference>
<dbReference type="InterPro" id="IPR036869">
    <property type="entry name" value="J_dom_sf"/>
</dbReference>
<evidence type="ECO:0000259" key="4">
    <source>
        <dbReference type="PROSITE" id="PS50076"/>
    </source>
</evidence>
<keyword evidence="3" id="KW-1133">Transmembrane helix</keyword>
<dbReference type="Proteomes" id="UP000239757">
    <property type="component" value="Unassembled WGS sequence"/>
</dbReference>
<sequence length="652" mass="72216">MSAEQKEQVPNPNVNDSDNLNSESKQEERQSSTRTPFTNLSQVDADLALARTLQEQDDNDVSVELDPADFSSDEAYARALQDAEEREVAARLLALAGINDRGTVTLEDHGHGGNSQDTWEEVDPDELSYEELLALAEVVGTESRGLSADSIASLPSLIYKAGNSQTGTNDSCVICRVDYEDGDSLTALSCKHSYHPECINNWLKINKVCPVCSAEVTCPNSKNCSKYERMWTTRIAQNMKGCGQESSSDQSQIKTAYRALQKRCHPDIAGPTGHDMAIILNEAYSVLSDPGSRLAYDKEQAKMAELRGYTGKPLYSVWLGSESEQRAVFVDEIKCVGCLKCALFAEKTFAIESVYGRARVFGQWAEPEHKILEAIEACPVDCISMVERSDLAALEFLMSKQPRGNVRVGVGNTVGARVSNIFVEVKKFQTRYFDAMDKGSNKESKEADRRREARMSAIHAIKSISRWWYWQSPNAGTPSAKSDLSLTHISRKSSEPNINKIRDAAAARKQVRESSKTTRSRAPSSYLYDDEYWIPSRHALPASVENNSSSRVAPKPPKTNPRNETDNRHYGKDRRTRNLIERGIPTVAAMVAAVIVRLQVGDRVAGEITEHAGGSLALTMVNSSWSQVILAGITWYLIASTIVELIETIRNR</sequence>
<feature type="region of interest" description="Disordered" evidence="2">
    <location>
        <begin position="543"/>
        <end position="574"/>
    </location>
</feature>
<accession>A0A2P5W4K0</accession>
<evidence type="ECO:0000259" key="5">
    <source>
        <dbReference type="PROSITE" id="PS50089"/>
    </source>
</evidence>
<feature type="region of interest" description="Disordered" evidence="2">
    <location>
        <begin position="1"/>
        <end position="41"/>
    </location>
</feature>
<dbReference type="PROSITE" id="PS50089">
    <property type="entry name" value="ZF_RING_2"/>
    <property type="match status" value="1"/>
</dbReference>
<dbReference type="InterPro" id="IPR001623">
    <property type="entry name" value="DnaJ_domain"/>
</dbReference>
<keyword evidence="3" id="KW-0472">Membrane</keyword>
<feature type="compositionally biased region" description="Basic and acidic residues" evidence="2">
    <location>
        <begin position="561"/>
        <end position="570"/>
    </location>
</feature>
<dbReference type="SUPFAM" id="SSF57850">
    <property type="entry name" value="RING/U-box"/>
    <property type="match status" value="1"/>
</dbReference>
<feature type="transmembrane region" description="Helical" evidence="3">
    <location>
        <begin position="625"/>
        <end position="646"/>
    </location>
</feature>
<dbReference type="Pfam" id="PF13370">
    <property type="entry name" value="Fer4_13"/>
    <property type="match status" value="1"/>
</dbReference>
<dbReference type="EMBL" id="KZ669176">
    <property type="protein sequence ID" value="PPR85987.1"/>
    <property type="molecule type" value="Genomic_DNA"/>
</dbReference>
<reference evidence="6 7" key="1">
    <citation type="submission" date="2015-01" db="EMBL/GenBank/DDBJ databases">
        <title>Genome of allotetraploid Gossypium barbadense reveals genomic plasticity and fiber elongation in cotton evolution.</title>
        <authorList>
            <person name="Chen X."/>
            <person name="Liu X."/>
            <person name="Zhao B."/>
            <person name="Zheng H."/>
            <person name="Hu Y."/>
            <person name="Lu G."/>
            <person name="Yang C."/>
            <person name="Chen J."/>
            <person name="Shan C."/>
            <person name="Zhang L."/>
            <person name="Zhou Y."/>
            <person name="Wang L."/>
            <person name="Guo W."/>
            <person name="Bai Y."/>
            <person name="Ruan J."/>
            <person name="Shangguan X."/>
            <person name="Mao Y."/>
            <person name="Jiang J."/>
            <person name="Zhu Y."/>
            <person name="Lei J."/>
            <person name="Kang H."/>
            <person name="Chen S."/>
            <person name="He X."/>
            <person name="Wang R."/>
            <person name="Wang Y."/>
            <person name="Chen J."/>
            <person name="Wang L."/>
            <person name="Yu S."/>
            <person name="Wang B."/>
            <person name="Wei J."/>
            <person name="Song S."/>
            <person name="Lu X."/>
            <person name="Gao Z."/>
            <person name="Gu W."/>
            <person name="Deng X."/>
            <person name="Ma D."/>
            <person name="Wang S."/>
            <person name="Liang W."/>
            <person name="Fang L."/>
            <person name="Cai C."/>
            <person name="Zhu X."/>
            <person name="Zhou B."/>
            <person name="Zhang Y."/>
            <person name="Chen Z."/>
            <person name="Xu S."/>
            <person name="Zhu R."/>
            <person name="Wang S."/>
            <person name="Zhang T."/>
            <person name="Zhao G."/>
        </authorList>
    </citation>
    <scope>NUCLEOTIDE SEQUENCE [LARGE SCALE GENOMIC DNA]</scope>
    <source>
        <strain evidence="7">cv. Xinhai21</strain>
        <tissue evidence="6">Leaf</tissue>
    </source>
</reference>
<evidence type="ECO:0008006" key="8">
    <source>
        <dbReference type="Google" id="ProtNLM"/>
    </source>
</evidence>
<dbReference type="OrthoDB" id="376357at2759"/>
<evidence type="ECO:0000313" key="7">
    <source>
        <dbReference type="Proteomes" id="UP000239757"/>
    </source>
</evidence>
<feature type="compositionally biased region" description="Polar residues" evidence="2">
    <location>
        <begin position="32"/>
        <end position="41"/>
    </location>
</feature>
<protein>
    <recommendedName>
        <fullName evidence="8">RING-type domain-containing protein</fullName>
    </recommendedName>
</protein>
<dbReference type="PROSITE" id="PS50076">
    <property type="entry name" value="DNAJ_2"/>
    <property type="match status" value="1"/>
</dbReference>
<dbReference type="AlphaFoldDB" id="A0A2P5W4K0"/>
<organism evidence="6 7">
    <name type="scientific">Gossypium barbadense</name>
    <name type="common">Sea Island cotton</name>
    <name type="synonym">Hibiscus barbadensis</name>
    <dbReference type="NCBI Taxonomy" id="3634"/>
    <lineage>
        <taxon>Eukaryota</taxon>
        <taxon>Viridiplantae</taxon>
        <taxon>Streptophyta</taxon>
        <taxon>Embryophyta</taxon>
        <taxon>Tracheophyta</taxon>
        <taxon>Spermatophyta</taxon>
        <taxon>Magnoliopsida</taxon>
        <taxon>eudicotyledons</taxon>
        <taxon>Gunneridae</taxon>
        <taxon>Pentapetalae</taxon>
        <taxon>rosids</taxon>
        <taxon>malvids</taxon>
        <taxon>Malvales</taxon>
        <taxon>Malvaceae</taxon>
        <taxon>Malvoideae</taxon>
        <taxon>Gossypium</taxon>
    </lineage>
</organism>
<feature type="domain" description="J" evidence="4">
    <location>
        <begin position="225"/>
        <end position="300"/>
    </location>
</feature>
<evidence type="ECO:0000256" key="2">
    <source>
        <dbReference type="SAM" id="MobiDB-lite"/>
    </source>
</evidence>
<keyword evidence="1" id="KW-0863">Zinc-finger</keyword>
<dbReference type="CDD" id="cd06257">
    <property type="entry name" value="DnaJ"/>
    <property type="match status" value="1"/>
</dbReference>
<dbReference type="Gene3D" id="1.10.287.110">
    <property type="entry name" value="DnaJ domain"/>
    <property type="match status" value="1"/>
</dbReference>
<feature type="domain" description="RING-type" evidence="5">
    <location>
        <begin position="172"/>
        <end position="213"/>
    </location>
</feature>
<dbReference type="FunFam" id="3.30.40.10:FF:000417">
    <property type="entry name" value="E3 ubiquitin ligase BIG BROTHER-related"/>
    <property type="match status" value="1"/>
</dbReference>
<evidence type="ECO:0000256" key="3">
    <source>
        <dbReference type="SAM" id="Phobius"/>
    </source>
</evidence>
<name>A0A2P5W4K0_GOSBA</name>
<dbReference type="Gene3D" id="3.30.70.20">
    <property type="match status" value="1"/>
</dbReference>
<dbReference type="Pfam" id="PF00226">
    <property type="entry name" value="DnaJ"/>
    <property type="match status" value="1"/>
</dbReference>
<dbReference type="InterPro" id="IPR001841">
    <property type="entry name" value="Znf_RING"/>
</dbReference>